<protein>
    <recommendedName>
        <fullName evidence="3">Octanoyl-[GcvH]:protein N-octanoyltransferase</fullName>
        <ecNumber evidence="3">2.3.1.204</ecNumber>
    </recommendedName>
    <alternativeName>
        <fullName evidence="3">Octanoyl-[GcvH]:E2 amidotransferase</fullName>
    </alternativeName>
</protein>
<evidence type="ECO:0000313" key="5">
    <source>
        <dbReference type="EMBL" id="PYZ96137.1"/>
    </source>
</evidence>
<proteinExistence type="inferred from homology"/>
<evidence type="ECO:0000259" key="4">
    <source>
        <dbReference type="PROSITE" id="PS51733"/>
    </source>
</evidence>
<dbReference type="PANTHER" id="PTHR43679">
    <property type="entry name" value="OCTANOYLTRANSFERASE LIPM-RELATED"/>
    <property type="match status" value="1"/>
</dbReference>
<keyword evidence="1 3" id="KW-0808">Transferase</keyword>
<comment type="miscellaneous">
    <text evidence="3">The reaction proceeds via a thioester-linked acyl-enzyme intermediate.</text>
</comment>
<comment type="catalytic activity">
    <reaction evidence="3">
        <text>N(6)-octanoyl-L-lysyl-[glycine-cleavage complex H protein] + L-lysyl-[lipoyl-carrier protein] = N(6)-octanoyl-L-lysyl-[lipoyl-carrier protein] + L-lysyl-[glycine-cleavage complex H protein]</text>
        <dbReference type="Rhea" id="RHEA:20213"/>
        <dbReference type="Rhea" id="RHEA-COMP:10500"/>
        <dbReference type="Rhea" id="RHEA-COMP:10501"/>
        <dbReference type="Rhea" id="RHEA-COMP:10503"/>
        <dbReference type="Rhea" id="RHEA-COMP:10504"/>
        <dbReference type="ChEBI" id="CHEBI:29969"/>
        <dbReference type="ChEBI" id="CHEBI:78809"/>
        <dbReference type="EC" id="2.3.1.204"/>
    </reaction>
</comment>
<comment type="caution">
    <text evidence="5">The sequence shown here is derived from an EMBL/GenBank/DDBJ whole genome shotgun (WGS) entry which is preliminary data.</text>
</comment>
<accession>A0A2W0H4P3</accession>
<evidence type="ECO:0000256" key="3">
    <source>
        <dbReference type="HAMAP-Rule" id="MF_02119"/>
    </source>
</evidence>
<dbReference type="InterPro" id="IPR050664">
    <property type="entry name" value="Octanoyltrans_LipM/LipL"/>
</dbReference>
<dbReference type="PROSITE" id="PS51733">
    <property type="entry name" value="BPL_LPL_CATALYTIC"/>
    <property type="match status" value="1"/>
</dbReference>
<evidence type="ECO:0000256" key="1">
    <source>
        <dbReference type="ARBA" id="ARBA00022679"/>
    </source>
</evidence>
<sequence>MNGFESILHREKWDVFDESSSGTAMNPMHSFAMDDTLCRIASDDPDRGICRTWVHDRTIVLGIQDSRLPFIADGIRFLEQEGYDAIVRNSGGLAVVLDPGVLNVSLIFKDEKRLSIDSGYEAMCGFVRAWLKEFDLEIEDREIAASYCPGRYDLSVAGRKFAGISQRRLRGGVAVQIYLAVNGSGSERAALVRRFYEKAVNGAPVKYSYPQIDPAQMASLSEITGQPLTVEGLYHTMLLTLKDFSGRIGNMTLSDSNWTVYEENLERMVKRNEKLIR</sequence>
<dbReference type="CDD" id="cd16443">
    <property type="entry name" value="LplA"/>
    <property type="match status" value="1"/>
</dbReference>
<evidence type="ECO:0000256" key="2">
    <source>
        <dbReference type="ARBA" id="ARBA00023315"/>
    </source>
</evidence>
<dbReference type="GO" id="GO:0009249">
    <property type="term" value="P:protein lipoylation"/>
    <property type="evidence" value="ECO:0007669"/>
    <property type="project" value="UniProtKB-UniRule"/>
</dbReference>
<dbReference type="AlphaFoldDB" id="A0A2W0H4P3"/>
<feature type="domain" description="BPL/LPL catalytic" evidence="4">
    <location>
        <begin position="44"/>
        <end position="228"/>
    </location>
</feature>
<dbReference type="Pfam" id="PF21948">
    <property type="entry name" value="LplA-B_cat"/>
    <property type="match status" value="1"/>
</dbReference>
<dbReference type="EC" id="2.3.1.204" evidence="3"/>
<gene>
    <name evidence="3" type="primary">lipL</name>
    <name evidence="5" type="ORF">CR205_17380</name>
</gene>
<feature type="active site" description="Acyl-thioester intermediate" evidence="3">
    <location>
        <position position="148"/>
    </location>
</feature>
<dbReference type="Proteomes" id="UP000248066">
    <property type="component" value="Unassembled WGS sequence"/>
</dbReference>
<dbReference type="InterPro" id="IPR004143">
    <property type="entry name" value="BPL_LPL_catalytic"/>
</dbReference>
<dbReference type="Gene3D" id="3.30.930.10">
    <property type="entry name" value="Bira Bifunctional Protein, Domain 2"/>
    <property type="match status" value="1"/>
</dbReference>
<dbReference type="GO" id="GO:0033819">
    <property type="term" value="F:lipoyl(octanoyl) transferase activity"/>
    <property type="evidence" value="ECO:0007669"/>
    <property type="project" value="InterPro"/>
</dbReference>
<name>A0A2W0H4P3_9BACI</name>
<dbReference type="SUPFAM" id="SSF55681">
    <property type="entry name" value="Class II aaRS and biotin synthetases"/>
    <property type="match status" value="1"/>
</dbReference>
<comment type="similarity">
    <text evidence="3">Belongs to the octanoyltransferase LipL family.</text>
</comment>
<dbReference type="EMBL" id="PDOF01000003">
    <property type="protein sequence ID" value="PYZ96137.1"/>
    <property type="molecule type" value="Genomic_DNA"/>
</dbReference>
<reference evidence="5 6" key="1">
    <citation type="submission" date="2017-10" db="EMBL/GenBank/DDBJ databases">
        <title>Bacillus sp. nov., a halophilic bacterium isolated from a Yangshapao Lake.</title>
        <authorList>
            <person name="Wang H."/>
        </authorList>
    </citation>
    <scope>NUCLEOTIDE SEQUENCE [LARGE SCALE GENOMIC DNA]</scope>
    <source>
        <strain evidence="5 6">YSP-3</strain>
    </source>
</reference>
<dbReference type="OrthoDB" id="2080934at2"/>
<keyword evidence="2 3" id="KW-0012">Acyltransferase</keyword>
<dbReference type="InterPro" id="IPR024897">
    <property type="entry name" value="LipL"/>
</dbReference>
<feature type="site" description="Lowers pKa of active site Cys" evidence="3">
    <location>
        <position position="160"/>
    </location>
</feature>
<dbReference type="GO" id="GO:0009107">
    <property type="term" value="P:lipoate biosynthetic process"/>
    <property type="evidence" value="ECO:0007669"/>
    <property type="project" value="UniProtKB-UniRule"/>
</dbReference>
<organism evidence="5 6">
    <name type="scientific">Alteribacter lacisalsi</name>
    <dbReference type="NCBI Taxonomy" id="2045244"/>
    <lineage>
        <taxon>Bacteria</taxon>
        <taxon>Bacillati</taxon>
        <taxon>Bacillota</taxon>
        <taxon>Bacilli</taxon>
        <taxon>Bacillales</taxon>
        <taxon>Bacillaceae</taxon>
        <taxon>Alteribacter</taxon>
    </lineage>
</organism>
<evidence type="ECO:0000313" key="6">
    <source>
        <dbReference type="Proteomes" id="UP000248066"/>
    </source>
</evidence>
<comment type="function">
    <text evidence="3">Catalyzes the amidotransfer (transamidation) of the octanoyl moiety from octanoyl-GcvH to the lipoyl domain of the E2 subunit of lipoate-dependent enzymes.</text>
</comment>
<dbReference type="HAMAP" id="MF_02119">
    <property type="entry name" value="LipL"/>
    <property type="match status" value="1"/>
</dbReference>
<comment type="pathway">
    <text evidence="3">Protein modification; protein lipoylation via endogenous pathway; protein N(6)-(lipoyl)lysine from octanoyl-[acyl-carrier-protein].</text>
</comment>
<dbReference type="RefSeq" id="WP_110521412.1">
    <property type="nucleotide sequence ID" value="NZ_PDOF01000003.1"/>
</dbReference>
<keyword evidence="6" id="KW-1185">Reference proteome</keyword>
<dbReference type="PANTHER" id="PTHR43679:SF2">
    <property type="entry name" value="OCTANOYL-[GCVH]:PROTEIN N-OCTANOYLTRANSFERASE"/>
    <property type="match status" value="1"/>
</dbReference>
<dbReference type="InterPro" id="IPR045864">
    <property type="entry name" value="aa-tRNA-synth_II/BPL/LPL"/>
</dbReference>